<dbReference type="Proteomes" id="UP000887565">
    <property type="component" value="Unplaced"/>
</dbReference>
<dbReference type="WBParaSite" id="nRc.2.0.1.t22064-RA">
    <property type="protein sequence ID" value="nRc.2.0.1.t22064-RA"/>
    <property type="gene ID" value="nRc.2.0.1.g22064"/>
</dbReference>
<protein>
    <submittedName>
        <fullName evidence="2">Uncharacterized protein</fullName>
    </submittedName>
</protein>
<organism evidence="1 2">
    <name type="scientific">Romanomermis culicivorax</name>
    <name type="common">Nematode worm</name>
    <dbReference type="NCBI Taxonomy" id="13658"/>
    <lineage>
        <taxon>Eukaryota</taxon>
        <taxon>Metazoa</taxon>
        <taxon>Ecdysozoa</taxon>
        <taxon>Nematoda</taxon>
        <taxon>Enoplea</taxon>
        <taxon>Dorylaimia</taxon>
        <taxon>Mermithida</taxon>
        <taxon>Mermithoidea</taxon>
        <taxon>Mermithidae</taxon>
        <taxon>Romanomermis</taxon>
    </lineage>
</organism>
<evidence type="ECO:0000313" key="2">
    <source>
        <dbReference type="WBParaSite" id="nRc.2.0.1.t22064-RA"/>
    </source>
</evidence>
<dbReference type="AlphaFoldDB" id="A0A915J8L6"/>
<accession>A0A915J8L6</accession>
<name>A0A915J8L6_ROMCU</name>
<keyword evidence="1" id="KW-1185">Reference proteome</keyword>
<evidence type="ECO:0000313" key="1">
    <source>
        <dbReference type="Proteomes" id="UP000887565"/>
    </source>
</evidence>
<sequence length="77" mass="8723">MSNLSTSPTKTFKLLENDQHVNFLNLLKRLFLSSLTLDDNEQRCVPVPRNMSCDQACSQEFFSGGKHFLEANISVES</sequence>
<reference evidence="2" key="1">
    <citation type="submission" date="2022-11" db="UniProtKB">
        <authorList>
            <consortium name="WormBaseParasite"/>
        </authorList>
    </citation>
    <scope>IDENTIFICATION</scope>
</reference>
<proteinExistence type="predicted"/>